<gene>
    <name evidence="10" type="ORF">EVEC_LOCUS8255</name>
</gene>
<keyword evidence="6 8" id="KW-0175">Coiled coil</keyword>
<evidence type="ECO:0000256" key="5">
    <source>
        <dbReference type="ARBA" id="ARBA00022701"/>
    </source>
</evidence>
<dbReference type="Proteomes" id="UP000274131">
    <property type="component" value="Unassembled WGS sequence"/>
</dbReference>
<dbReference type="GO" id="GO:0007059">
    <property type="term" value="P:chromosome segregation"/>
    <property type="evidence" value="ECO:0007669"/>
    <property type="project" value="TreeGrafter"/>
</dbReference>
<dbReference type="GO" id="GO:0005819">
    <property type="term" value="C:spindle"/>
    <property type="evidence" value="ECO:0007669"/>
    <property type="project" value="UniProtKB-SubCell"/>
</dbReference>
<dbReference type="PANTHER" id="PTHR10921">
    <property type="entry name" value="NUCLEAR DISTRIBUTION PROTEIN NUDE HOMOLOG 1"/>
    <property type="match status" value="1"/>
</dbReference>
<evidence type="ECO:0000256" key="4">
    <source>
        <dbReference type="ARBA" id="ARBA00022490"/>
    </source>
</evidence>
<evidence type="ECO:0000313" key="12">
    <source>
        <dbReference type="WBParaSite" id="EVEC_0000877101-mRNA-1"/>
    </source>
</evidence>
<dbReference type="GO" id="GO:0007100">
    <property type="term" value="P:mitotic centrosome separation"/>
    <property type="evidence" value="ECO:0007669"/>
    <property type="project" value="TreeGrafter"/>
</dbReference>
<evidence type="ECO:0000256" key="1">
    <source>
        <dbReference type="ARBA" id="ARBA00004186"/>
    </source>
</evidence>
<evidence type="ECO:0000313" key="11">
    <source>
        <dbReference type="Proteomes" id="UP000274131"/>
    </source>
</evidence>
<name>A0A0N4VDS7_ENTVE</name>
<sequence>MEALVSELRDEVERYKKEAREAKAELEEFVTCSRNMEAELDSELSAEKTKNSRLEKQLSSLIEQLEKCKHDMDRYRKESYSIDSKRNKELKSLRAENESLTKKVRELEQKNDDLERELRINVETLKDTEKMLNEELESRALLSAELEAKEELGDLKEHCQRLEDEIRDLKLDNIVKEAKIRNWRAIERNSFSSHVENLKELQNGVSRPSAVKIPKMNGSVEVSMNGTACSPLSSPLARNISPVIANLLKTVQGLEKKLLSMHPERNSSCDTCISPISRR</sequence>
<evidence type="ECO:0000256" key="3">
    <source>
        <dbReference type="ARBA" id="ARBA00007429"/>
    </source>
</evidence>
<dbReference type="InterPro" id="IPR006964">
    <property type="entry name" value="NUDE_dom"/>
</dbReference>
<evidence type="ECO:0000256" key="8">
    <source>
        <dbReference type="SAM" id="Coils"/>
    </source>
</evidence>
<evidence type="ECO:0000256" key="6">
    <source>
        <dbReference type="ARBA" id="ARBA00023054"/>
    </source>
</evidence>
<dbReference type="GO" id="GO:0005813">
    <property type="term" value="C:centrosome"/>
    <property type="evidence" value="ECO:0007669"/>
    <property type="project" value="UniProtKB-SubCell"/>
</dbReference>
<dbReference type="GO" id="GO:0051642">
    <property type="term" value="P:centrosome localization"/>
    <property type="evidence" value="ECO:0007669"/>
    <property type="project" value="TreeGrafter"/>
</dbReference>
<dbReference type="OrthoDB" id="5877028at2759"/>
<dbReference type="GO" id="GO:0005874">
    <property type="term" value="C:microtubule"/>
    <property type="evidence" value="ECO:0007669"/>
    <property type="project" value="UniProtKB-KW"/>
</dbReference>
<evidence type="ECO:0000256" key="2">
    <source>
        <dbReference type="ARBA" id="ARBA00004300"/>
    </source>
</evidence>
<dbReference type="GO" id="GO:0008017">
    <property type="term" value="F:microtubule binding"/>
    <property type="evidence" value="ECO:0007669"/>
    <property type="project" value="InterPro"/>
</dbReference>
<evidence type="ECO:0000313" key="10">
    <source>
        <dbReference type="EMBL" id="VDD93504.1"/>
    </source>
</evidence>
<dbReference type="Gene3D" id="6.10.250.1080">
    <property type="match status" value="1"/>
</dbReference>
<dbReference type="GO" id="GO:0000132">
    <property type="term" value="P:establishment of mitotic spindle orientation"/>
    <property type="evidence" value="ECO:0007669"/>
    <property type="project" value="TreeGrafter"/>
</dbReference>
<dbReference type="WBParaSite" id="EVEC_0000877101-mRNA-1">
    <property type="protein sequence ID" value="EVEC_0000877101-mRNA-1"/>
    <property type="gene ID" value="EVEC_0000877101"/>
</dbReference>
<dbReference type="GO" id="GO:0047496">
    <property type="term" value="P:vesicle transport along microtubule"/>
    <property type="evidence" value="ECO:0007669"/>
    <property type="project" value="TreeGrafter"/>
</dbReference>
<dbReference type="STRING" id="51028.A0A0N4VDS7"/>
<keyword evidence="11" id="KW-1185">Reference proteome</keyword>
<dbReference type="Pfam" id="PF04880">
    <property type="entry name" value="NUDE_C"/>
    <property type="match status" value="1"/>
</dbReference>
<keyword evidence="4" id="KW-0963">Cytoplasm</keyword>
<evidence type="ECO:0000259" key="9">
    <source>
        <dbReference type="Pfam" id="PF04880"/>
    </source>
</evidence>
<dbReference type="GO" id="GO:0016477">
    <property type="term" value="P:cell migration"/>
    <property type="evidence" value="ECO:0007669"/>
    <property type="project" value="TreeGrafter"/>
</dbReference>
<feature type="domain" description="NUDE" evidence="9">
    <location>
        <begin position="125"/>
        <end position="245"/>
    </location>
</feature>
<reference evidence="12" key="1">
    <citation type="submission" date="2017-02" db="UniProtKB">
        <authorList>
            <consortium name="WormBaseParasite"/>
        </authorList>
    </citation>
    <scope>IDENTIFICATION</scope>
</reference>
<keyword evidence="7" id="KW-0206">Cytoskeleton</keyword>
<evidence type="ECO:0000256" key="7">
    <source>
        <dbReference type="ARBA" id="ARBA00023212"/>
    </source>
</evidence>
<feature type="coiled-coil region" evidence="8">
    <location>
        <begin position="1"/>
        <end position="179"/>
    </location>
</feature>
<dbReference type="GO" id="GO:0007020">
    <property type="term" value="P:microtubule nucleation"/>
    <property type="evidence" value="ECO:0007669"/>
    <property type="project" value="TreeGrafter"/>
</dbReference>
<dbReference type="AlphaFoldDB" id="A0A0N4VDS7"/>
<organism evidence="12">
    <name type="scientific">Enterobius vermicularis</name>
    <name type="common">Human pinworm</name>
    <dbReference type="NCBI Taxonomy" id="51028"/>
    <lineage>
        <taxon>Eukaryota</taxon>
        <taxon>Metazoa</taxon>
        <taxon>Ecdysozoa</taxon>
        <taxon>Nematoda</taxon>
        <taxon>Chromadorea</taxon>
        <taxon>Rhabditida</taxon>
        <taxon>Spirurina</taxon>
        <taxon>Oxyuridomorpha</taxon>
        <taxon>Oxyuroidea</taxon>
        <taxon>Oxyuridae</taxon>
        <taxon>Enterobius</taxon>
    </lineage>
</organism>
<dbReference type="PANTHER" id="PTHR10921:SF1">
    <property type="entry name" value="NUCLEAR DISTRIBUTION PROTEIN NUDE HOMOLOG"/>
    <property type="match status" value="1"/>
</dbReference>
<reference evidence="10 11" key="2">
    <citation type="submission" date="2018-10" db="EMBL/GenBank/DDBJ databases">
        <authorList>
            <consortium name="Pathogen Informatics"/>
        </authorList>
    </citation>
    <scope>NUCLEOTIDE SEQUENCE [LARGE SCALE GENOMIC DNA]</scope>
</reference>
<comment type="similarity">
    <text evidence="3">Belongs to the nudE family.</text>
</comment>
<accession>A0A0N4VDS7</accession>
<keyword evidence="5" id="KW-0493">Microtubule</keyword>
<protein>
    <submittedName>
        <fullName evidence="12">NUDE_C domain-containing protein</fullName>
    </submittedName>
</protein>
<dbReference type="GO" id="GO:0000776">
    <property type="term" value="C:kinetochore"/>
    <property type="evidence" value="ECO:0007669"/>
    <property type="project" value="TreeGrafter"/>
</dbReference>
<dbReference type="EMBL" id="UXUI01009338">
    <property type="protein sequence ID" value="VDD93504.1"/>
    <property type="molecule type" value="Genomic_DNA"/>
</dbReference>
<comment type="subcellular location">
    <subcellularLocation>
        <location evidence="2">Cytoplasm</location>
        <location evidence="2">Cytoskeleton</location>
        <location evidence="2">Microtubule organizing center</location>
        <location evidence="2">Centrosome</location>
    </subcellularLocation>
    <subcellularLocation>
        <location evidence="1">Cytoplasm</location>
        <location evidence="1">Cytoskeleton</location>
        <location evidence="1">Spindle</location>
    </subcellularLocation>
</comment>
<dbReference type="GO" id="GO:0005871">
    <property type="term" value="C:kinesin complex"/>
    <property type="evidence" value="ECO:0007669"/>
    <property type="project" value="TreeGrafter"/>
</dbReference>
<dbReference type="InterPro" id="IPR033494">
    <property type="entry name" value="NUDE"/>
</dbReference>
<proteinExistence type="inferred from homology"/>